<comment type="subcellular location">
    <subcellularLocation>
        <location evidence="1">Secreted</location>
        <location evidence="1">Cell wall</location>
    </subcellularLocation>
</comment>
<sequence length="351" mass="38202">MALNTNMLVFAFTIFSLFGSLVSFPPNVMVATYGTPNVTVATDGSGNFGTISEAISQIPVNRNAPYVVLIKAGTYNEAISIGQNKSNLVLIGEGMDKTIIQFNKSAKTAGSTSDSATVDISANDVLVKGIRFVNYVGPDGGQAVALRLAGDRIALYQCSIQGYQDTLLTAYGIHFFRECDIYGTVDFIFGFAHVVFQNCNIYLRKRSNSGNLLVITAQGRGKVNDTNGIVLHNCTVKADKDLEPYLNQTKAFLGRPWYNCSQTIVMESFLDKLIDPKGWLESGDKKALSTLNYIEYANRGPGANTKGRVQWPGYHIAKNSEEVKPYTVENFINGTIWLPSSGIPFVPGLIG</sequence>
<keyword evidence="5" id="KW-0964">Secreted</keyword>
<dbReference type="Gene3D" id="2.160.20.10">
    <property type="entry name" value="Single-stranded right-handed beta-helix, Pectin lyase-like"/>
    <property type="match status" value="1"/>
</dbReference>
<dbReference type="Gramene" id="QL06p037943:mrna">
    <property type="protein sequence ID" value="QL06p037943:mrna"/>
    <property type="gene ID" value="QL06p037943"/>
</dbReference>
<dbReference type="EC" id="3.1.1.11" evidence="3 10"/>
<feature type="chain" id="PRO_5029931466" description="Pectinesterase" evidence="10">
    <location>
        <begin position="24"/>
        <end position="351"/>
    </location>
</feature>
<dbReference type="InterPro" id="IPR000070">
    <property type="entry name" value="Pectinesterase_cat"/>
</dbReference>
<dbReference type="Proteomes" id="UP000594261">
    <property type="component" value="Chromosome 6"/>
</dbReference>
<keyword evidence="4" id="KW-0134">Cell wall</keyword>
<protein>
    <recommendedName>
        <fullName evidence="3 10">Pectinesterase</fullName>
        <ecNumber evidence="3 10">3.1.1.11</ecNumber>
    </recommendedName>
</protein>
<name>A0A7N2LXU8_QUELO</name>
<dbReference type="GO" id="GO:0045490">
    <property type="term" value="P:pectin catabolic process"/>
    <property type="evidence" value="ECO:0007669"/>
    <property type="project" value="UniProtKB-UniRule"/>
</dbReference>
<evidence type="ECO:0000256" key="1">
    <source>
        <dbReference type="ARBA" id="ARBA00004191"/>
    </source>
</evidence>
<evidence type="ECO:0000256" key="4">
    <source>
        <dbReference type="ARBA" id="ARBA00022512"/>
    </source>
</evidence>
<keyword evidence="13" id="KW-1185">Reference proteome</keyword>
<feature type="active site" evidence="9">
    <location>
        <position position="186"/>
    </location>
</feature>
<dbReference type="InterPro" id="IPR033131">
    <property type="entry name" value="Pectinesterase_Asp_AS"/>
</dbReference>
<dbReference type="FunFam" id="2.160.20.10:FF:000029">
    <property type="entry name" value="Pectinesterase 4"/>
    <property type="match status" value="1"/>
</dbReference>
<dbReference type="SUPFAM" id="SSF51126">
    <property type="entry name" value="Pectin lyase-like"/>
    <property type="match status" value="1"/>
</dbReference>
<evidence type="ECO:0000313" key="12">
    <source>
        <dbReference type="EnsemblPlants" id="QL06p037943:mrna"/>
    </source>
</evidence>
<dbReference type="InterPro" id="IPR012334">
    <property type="entry name" value="Pectin_lyas_fold"/>
</dbReference>
<evidence type="ECO:0000256" key="7">
    <source>
        <dbReference type="ARBA" id="ARBA00023085"/>
    </source>
</evidence>
<proteinExistence type="predicted"/>
<evidence type="ECO:0000256" key="5">
    <source>
        <dbReference type="ARBA" id="ARBA00022525"/>
    </source>
</evidence>
<evidence type="ECO:0000313" key="13">
    <source>
        <dbReference type="Proteomes" id="UP000594261"/>
    </source>
</evidence>
<dbReference type="EMBL" id="LRBV02000006">
    <property type="status" value="NOT_ANNOTATED_CDS"/>
    <property type="molecule type" value="Genomic_DNA"/>
</dbReference>
<keyword evidence="7 10" id="KW-0063">Aspartyl esterase</keyword>
<evidence type="ECO:0000256" key="10">
    <source>
        <dbReference type="RuleBase" id="RU000589"/>
    </source>
</evidence>
<dbReference type="UniPathway" id="UPA00545">
    <property type="reaction ID" value="UER00823"/>
</dbReference>
<keyword evidence="10" id="KW-0732">Signal</keyword>
<dbReference type="GO" id="GO:0030599">
    <property type="term" value="F:pectinesterase activity"/>
    <property type="evidence" value="ECO:0007669"/>
    <property type="project" value="UniProtKB-UniRule"/>
</dbReference>
<dbReference type="Pfam" id="PF01095">
    <property type="entry name" value="Pectinesterase"/>
    <property type="match status" value="1"/>
</dbReference>
<evidence type="ECO:0000256" key="3">
    <source>
        <dbReference type="ARBA" id="ARBA00013229"/>
    </source>
</evidence>
<reference evidence="12 13" key="1">
    <citation type="journal article" date="2016" name="G3 (Bethesda)">
        <title>First Draft Assembly and Annotation of the Genome of a California Endemic Oak Quercus lobata Nee (Fagaceae).</title>
        <authorList>
            <person name="Sork V.L."/>
            <person name="Fitz-Gibbon S.T."/>
            <person name="Puiu D."/>
            <person name="Crepeau M."/>
            <person name="Gugger P.F."/>
            <person name="Sherman R."/>
            <person name="Stevens K."/>
            <person name="Langley C.H."/>
            <person name="Pellegrini M."/>
            <person name="Salzberg S.L."/>
        </authorList>
    </citation>
    <scope>NUCLEOTIDE SEQUENCE [LARGE SCALE GENOMIC DNA]</scope>
    <source>
        <strain evidence="12 13">cv. SW786</strain>
    </source>
</reference>
<dbReference type="OMA" id="WIEFITR"/>
<accession>A0A7N2LXU8</accession>
<evidence type="ECO:0000256" key="6">
    <source>
        <dbReference type="ARBA" id="ARBA00022801"/>
    </source>
</evidence>
<comment type="catalytic activity">
    <reaction evidence="10">
        <text>[(1-&gt;4)-alpha-D-galacturonosyl methyl ester](n) + n H2O = [(1-&gt;4)-alpha-D-galacturonosyl](n) + n methanol + n H(+)</text>
        <dbReference type="Rhea" id="RHEA:22380"/>
        <dbReference type="Rhea" id="RHEA-COMP:14570"/>
        <dbReference type="Rhea" id="RHEA-COMP:14573"/>
        <dbReference type="ChEBI" id="CHEBI:15377"/>
        <dbReference type="ChEBI" id="CHEBI:15378"/>
        <dbReference type="ChEBI" id="CHEBI:17790"/>
        <dbReference type="ChEBI" id="CHEBI:140522"/>
        <dbReference type="ChEBI" id="CHEBI:140523"/>
        <dbReference type="EC" id="3.1.1.11"/>
    </reaction>
</comment>
<comment type="pathway">
    <text evidence="2 10">Glycan metabolism; pectin degradation; 2-dehydro-3-deoxy-D-gluconate from pectin: step 1/5.</text>
</comment>
<keyword evidence="8" id="KW-0961">Cell wall biogenesis/degradation</keyword>
<dbReference type="InterPro" id="IPR011050">
    <property type="entry name" value="Pectin_lyase_fold/virulence"/>
</dbReference>
<feature type="domain" description="Pectinesterase catalytic" evidence="11">
    <location>
        <begin position="37"/>
        <end position="334"/>
    </location>
</feature>
<organism evidence="12 13">
    <name type="scientific">Quercus lobata</name>
    <name type="common">Valley oak</name>
    <dbReference type="NCBI Taxonomy" id="97700"/>
    <lineage>
        <taxon>Eukaryota</taxon>
        <taxon>Viridiplantae</taxon>
        <taxon>Streptophyta</taxon>
        <taxon>Embryophyta</taxon>
        <taxon>Tracheophyta</taxon>
        <taxon>Spermatophyta</taxon>
        <taxon>Magnoliopsida</taxon>
        <taxon>eudicotyledons</taxon>
        <taxon>Gunneridae</taxon>
        <taxon>Pentapetalae</taxon>
        <taxon>rosids</taxon>
        <taxon>fabids</taxon>
        <taxon>Fagales</taxon>
        <taxon>Fagaceae</taxon>
        <taxon>Quercus</taxon>
    </lineage>
</organism>
<dbReference type="InParanoid" id="A0A7N2LXU8"/>
<evidence type="ECO:0000256" key="2">
    <source>
        <dbReference type="ARBA" id="ARBA00005184"/>
    </source>
</evidence>
<evidence type="ECO:0000256" key="9">
    <source>
        <dbReference type="PROSITE-ProRule" id="PRU10040"/>
    </source>
</evidence>
<evidence type="ECO:0000259" key="11">
    <source>
        <dbReference type="Pfam" id="PF01095"/>
    </source>
</evidence>
<evidence type="ECO:0000256" key="8">
    <source>
        <dbReference type="ARBA" id="ARBA00023316"/>
    </source>
</evidence>
<dbReference type="AlphaFoldDB" id="A0A7N2LXU8"/>
<feature type="signal peptide" evidence="10">
    <location>
        <begin position="1"/>
        <end position="23"/>
    </location>
</feature>
<dbReference type="EnsemblPlants" id="QL06p037943:mrna">
    <property type="protein sequence ID" value="QL06p037943:mrna"/>
    <property type="gene ID" value="QL06p037943"/>
</dbReference>
<dbReference type="PANTHER" id="PTHR31707">
    <property type="entry name" value="PECTINESTERASE"/>
    <property type="match status" value="1"/>
</dbReference>
<dbReference type="PROSITE" id="PS00503">
    <property type="entry name" value="PECTINESTERASE_2"/>
    <property type="match status" value="1"/>
</dbReference>
<keyword evidence="6 10" id="KW-0378">Hydrolase</keyword>
<dbReference type="GO" id="GO:0042545">
    <property type="term" value="P:cell wall modification"/>
    <property type="evidence" value="ECO:0007669"/>
    <property type="project" value="UniProtKB-UniRule"/>
</dbReference>
<reference evidence="12" key="2">
    <citation type="submission" date="2021-01" db="UniProtKB">
        <authorList>
            <consortium name="EnsemblPlants"/>
        </authorList>
    </citation>
    <scope>IDENTIFICATION</scope>
</reference>